<evidence type="ECO:0000313" key="1">
    <source>
        <dbReference type="EMBL" id="KAF2625003.1"/>
    </source>
</evidence>
<accession>A0ACB6RTE0</accession>
<protein>
    <submittedName>
        <fullName evidence="1">Uncharacterized protein</fullName>
    </submittedName>
</protein>
<organism evidence="1 2">
    <name type="scientific">Macroventuria anomochaeta</name>
    <dbReference type="NCBI Taxonomy" id="301207"/>
    <lineage>
        <taxon>Eukaryota</taxon>
        <taxon>Fungi</taxon>
        <taxon>Dikarya</taxon>
        <taxon>Ascomycota</taxon>
        <taxon>Pezizomycotina</taxon>
        <taxon>Dothideomycetes</taxon>
        <taxon>Pleosporomycetidae</taxon>
        <taxon>Pleosporales</taxon>
        <taxon>Pleosporineae</taxon>
        <taxon>Didymellaceae</taxon>
        <taxon>Macroventuria</taxon>
    </lineage>
</organism>
<keyword evidence="2" id="KW-1185">Reference proteome</keyword>
<feature type="non-terminal residue" evidence="1">
    <location>
        <position position="122"/>
    </location>
</feature>
<dbReference type="Proteomes" id="UP000799754">
    <property type="component" value="Unassembled WGS sequence"/>
</dbReference>
<gene>
    <name evidence="1" type="ORF">BU25DRAFT_302647</name>
</gene>
<dbReference type="EMBL" id="MU006728">
    <property type="protein sequence ID" value="KAF2625003.1"/>
    <property type="molecule type" value="Genomic_DNA"/>
</dbReference>
<comment type="caution">
    <text evidence="1">The sequence shown here is derived from an EMBL/GenBank/DDBJ whole genome shotgun (WGS) entry which is preliminary data.</text>
</comment>
<name>A0ACB6RTE0_9PLEO</name>
<proteinExistence type="predicted"/>
<sequence>MDPASRALAQALPAGVADTYANRSEYGNAPLSTSQQYLTRDEEKALVRFLLLKSSLGQPVRIKFVRSLAFSIARQRLPTNRPSKPPGKNWPRAFEKRNTQLQAKKVRSIDWKRHGNNIHEKV</sequence>
<reference evidence="1" key="1">
    <citation type="journal article" date="2020" name="Stud. Mycol.">
        <title>101 Dothideomycetes genomes: a test case for predicting lifestyles and emergence of pathogens.</title>
        <authorList>
            <person name="Haridas S."/>
            <person name="Albert R."/>
            <person name="Binder M."/>
            <person name="Bloem J."/>
            <person name="Labutti K."/>
            <person name="Salamov A."/>
            <person name="Andreopoulos B."/>
            <person name="Baker S."/>
            <person name="Barry K."/>
            <person name="Bills G."/>
            <person name="Bluhm B."/>
            <person name="Cannon C."/>
            <person name="Castanera R."/>
            <person name="Culley D."/>
            <person name="Daum C."/>
            <person name="Ezra D."/>
            <person name="Gonzalez J."/>
            <person name="Henrissat B."/>
            <person name="Kuo A."/>
            <person name="Liang C."/>
            <person name="Lipzen A."/>
            <person name="Lutzoni F."/>
            <person name="Magnuson J."/>
            <person name="Mondo S."/>
            <person name="Nolan M."/>
            <person name="Ohm R."/>
            <person name="Pangilinan J."/>
            <person name="Park H.-J."/>
            <person name="Ramirez L."/>
            <person name="Alfaro M."/>
            <person name="Sun H."/>
            <person name="Tritt A."/>
            <person name="Yoshinaga Y."/>
            <person name="Zwiers L.-H."/>
            <person name="Turgeon B."/>
            <person name="Goodwin S."/>
            <person name="Spatafora J."/>
            <person name="Crous P."/>
            <person name="Grigoriev I."/>
        </authorList>
    </citation>
    <scope>NUCLEOTIDE SEQUENCE</scope>
    <source>
        <strain evidence="1">CBS 525.71</strain>
    </source>
</reference>
<evidence type="ECO:0000313" key="2">
    <source>
        <dbReference type="Proteomes" id="UP000799754"/>
    </source>
</evidence>